<dbReference type="InterPro" id="IPR036789">
    <property type="entry name" value="Ribosomal_uL6-like_a/b-dom_sf"/>
</dbReference>
<feature type="compositionally biased region" description="Basic and acidic residues" evidence="4">
    <location>
        <begin position="139"/>
        <end position="154"/>
    </location>
</feature>
<feature type="region of interest" description="Disordered" evidence="4">
    <location>
        <begin position="13"/>
        <end position="38"/>
    </location>
</feature>
<keyword evidence="2" id="KW-0689">Ribosomal protein</keyword>
<gene>
    <name evidence="5" type="ORF">ZIOFF_033778</name>
</gene>
<evidence type="ECO:0000256" key="3">
    <source>
        <dbReference type="ARBA" id="ARBA00023274"/>
    </source>
</evidence>
<dbReference type="PANTHER" id="PTHR11655">
    <property type="entry name" value="60S/50S RIBOSOMAL PROTEIN L6/L9"/>
    <property type="match status" value="1"/>
</dbReference>
<keyword evidence="3" id="KW-0687">Ribonucleoprotein</keyword>
<dbReference type="EMBL" id="JACMSC010000009">
    <property type="protein sequence ID" value="KAG6508404.1"/>
    <property type="molecule type" value="Genomic_DNA"/>
</dbReference>
<dbReference type="SUPFAM" id="SSF56053">
    <property type="entry name" value="Ribosomal protein L6"/>
    <property type="match status" value="2"/>
</dbReference>
<organism evidence="5 6">
    <name type="scientific">Zingiber officinale</name>
    <name type="common">Ginger</name>
    <name type="synonym">Amomum zingiber</name>
    <dbReference type="NCBI Taxonomy" id="94328"/>
    <lineage>
        <taxon>Eukaryota</taxon>
        <taxon>Viridiplantae</taxon>
        <taxon>Streptophyta</taxon>
        <taxon>Embryophyta</taxon>
        <taxon>Tracheophyta</taxon>
        <taxon>Spermatophyta</taxon>
        <taxon>Magnoliopsida</taxon>
        <taxon>Liliopsida</taxon>
        <taxon>Zingiberales</taxon>
        <taxon>Zingiberaceae</taxon>
        <taxon>Zingiber</taxon>
    </lineage>
</organism>
<dbReference type="PANTHER" id="PTHR11655:SF49">
    <property type="entry name" value="60S RIBOSOMAL PROTEIN L9"/>
    <property type="match status" value="1"/>
</dbReference>
<dbReference type="Proteomes" id="UP000734854">
    <property type="component" value="Unassembled WGS sequence"/>
</dbReference>
<dbReference type="GO" id="GO:0003735">
    <property type="term" value="F:structural constituent of ribosome"/>
    <property type="evidence" value="ECO:0007669"/>
    <property type="project" value="InterPro"/>
</dbReference>
<dbReference type="Gene3D" id="3.90.930.12">
    <property type="entry name" value="Ribosomal protein L6, alpha-beta domain"/>
    <property type="match status" value="2"/>
</dbReference>
<name>A0A8J5H2R3_ZINOF</name>
<accession>A0A8J5H2R3</accession>
<proteinExistence type="inferred from homology"/>
<comment type="caution">
    <text evidence="5">The sequence shown here is derived from an EMBL/GenBank/DDBJ whole genome shotgun (WGS) entry which is preliminary data.</text>
</comment>
<feature type="region of interest" description="Disordered" evidence="4">
    <location>
        <begin position="129"/>
        <end position="159"/>
    </location>
</feature>
<evidence type="ECO:0000313" key="5">
    <source>
        <dbReference type="EMBL" id="KAG6508404.1"/>
    </source>
</evidence>
<dbReference type="GO" id="GO:0022625">
    <property type="term" value="C:cytosolic large ribosomal subunit"/>
    <property type="evidence" value="ECO:0007669"/>
    <property type="project" value="TreeGrafter"/>
</dbReference>
<dbReference type="AlphaFoldDB" id="A0A8J5H2R3"/>
<dbReference type="GO" id="GO:0019843">
    <property type="term" value="F:rRNA binding"/>
    <property type="evidence" value="ECO:0007669"/>
    <property type="project" value="InterPro"/>
</dbReference>
<feature type="compositionally biased region" description="Basic and acidic residues" evidence="4">
    <location>
        <begin position="14"/>
        <end position="24"/>
    </location>
</feature>
<evidence type="ECO:0000256" key="4">
    <source>
        <dbReference type="SAM" id="MobiDB-lite"/>
    </source>
</evidence>
<keyword evidence="6" id="KW-1185">Reference proteome</keyword>
<sequence length="283" mass="31360">MLFESAPQCLLDNMPKRERRDRGGGRPPRQAYPRASQPRLRGKKLKVDAWFGSRKTIAAIRTTISHVGNLVTGVTKGYRYKMRLVYAYFPINASIPNNSTSIGIRKFLGEKKVRKVDMLEAALISQKKISEEAEEESEAQDHQPDDMEKERLPGDEAGATVPNCAGSSLGHMDAGARRLRVAAPVPDTIGQGCNGAALTRPRKEPHLELVNLSMNSAQPSSHRFELNAARKAWLDYGRSALNQLMRQGGDSLSDLGAQMLVALLDEMTSPWVWAAKRRVELGR</sequence>
<evidence type="ECO:0000256" key="1">
    <source>
        <dbReference type="ARBA" id="ARBA00009356"/>
    </source>
</evidence>
<dbReference type="GO" id="GO:0002181">
    <property type="term" value="P:cytoplasmic translation"/>
    <property type="evidence" value="ECO:0007669"/>
    <property type="project" value="TreeGrafter"/>
</dbReference>
<evidence type="ECO:0000256" key="2">
    <source>
        <dbReference type="ARBA" id="ARBA00022980"/>
    </source>
</evidence>
<evidence type="ECO:0000313" key="6">
    <source>
        <dbReference type="Proteomes" id="UP000734854"/>
    </source>
</evidence>
<reference evidence="5 6" key="1">
    <citation type="submission" date="2020-08" db="EMBL/GenBank/DDBJ databases">
        <title>Plant Genome Project.</title>
        <authorList>
            <person name="Zhang R.-G."/>
        </authorList>
    </citation>
    <scope>NUCLEOTIDE SEQUENCE [LARGE SCALE GENOMIC DNA]</scope>
    <source>
        <tissue evidence="5">Rhizome</tissue>
    </source>
</reference>
<dbReference type="InterPro" id="IPR000702">
    <property type="entry name" value="Ribosomal_uL6-like"/>
</dbReference>
<protein>
    <submittedName>
        <fullName evidence="5">Uncharacterized protein</fullName>
    </submittedName>
</protein>
<comment type="similarity">
    <text evidence="1">Belongs to the universal ribosomal protein uL6 family.</text>
</comment>